<organism evidence="1 2">
    <name type="scientific">Parnassius apollo</name>
    <name type="common">Apollo butterfly</name>
    <name type="synonym">Papilio apollo</name>
    <dbReference type="NCBI Taxonomy" id="110799"/>
    <lineage>
        <taxon>Eukaryota</taxon>
        <taxon>Metazoa</taxon>
        <taxon>Ecdysozoa</taxon>
        <taxon>Arthropoda</taxon>
        <taxon>Hexapoda</taxon>
        <taxon>Insecta</taxon>
        <taxon>Pterygota</taxon>
        <taxon>Neoptera</taxon>
        <taxon>Endopterygota</taxon>
        <taxon>Lepidoptera</taxon>
        <taxon>Glossata</taxon>
        <taxon>Ditrysia</taxon>
        <taxon>Papilionoidea</taxon>
        <taxon>Papilionidae</taxon>
        <taxon>Parnassiinae</taxon>
        <taxon>Parnassini</taxon>
        <taxon>Parnassius</taxon>
        <taxon>Parnassius</taxon>
    </lineage>
</organism>
<protein>
    <submittedName>
        <fullName evidence="1">(apollo) hypothetical protein</fullName>
    </submittedName>
</protein>
<sequence length="80" mass="8881">METTRNFTAQMTPQQNATGSAMALMQYVTVTKTTHVQDVILNKMASPRNVTHTTERNASVNRCWSEANVKQIISVSPLTV</sequence>
<name>A0A8S3XIR8_PARAO</name>
<keyword evidence="2" id="KW-1185">Reference proteome</keyword>
<evidence type="ECO:0000313" key="2">
    <source>
        <dbReference type="Proteomes" id="UP000691718"/>
    </source>
</evidence>
<comment type="caution">
    <text evidence="1">The sequence shown here is derived from an EMBL/GenBank/DDBJ whole genome shotgun (WGS) entry which is preliminary data.</text>
</comment>
<dbReference type="Proteomes" id="UP000691718">
    <property type="component" value="Unassembled WGS sequence"/>
</dbReference>
<dbReference type="EMBL" id="CAJQZP010001151">
    <property type="protein sequence ID" value="CAG5023141.1"/>
    <property type="molecule type" value="Genomic_DNA"/>
</dbReference>
<reference evidence="1" key="1">
    <citation type="submission" date="2021-04" db="EMBL/GenBank/DDBJ databases">
        <authorList>
            <person name="Tunstrom K."/>
        </authorList>
    </citation>
    <scope>NUCLEOTIDE SEQUENCE</scope>
</reference>
<dbReference type="AlphaFoldDB" id="A0A8S3XIR8"/>
<accession>A0A8S3XIR8</accession>
<evidence type="ECO:0000313" key="1">
    <source>
        <dbReference type="EMBL" id="CAG5023141.1"/>
    </source>
</evidence>
<proteinExistence type="predicted"/>
<gene>
    <name evidence="1" type="ORF">PAPOLLO_LOCUS17873</name>
</gene>